<evidence type="ECO:0000256" key="1">
    <source>
        <dbReference type="SAM" id="MobiDB-lite"/>
    </source>
</evidence>
<feature type="compositionally biased region" description="Basic and acidic residues" evidence="1">
    <location>
        <begin position="150"/>
        <end position="171"/>
    </location>
</feature>
<dbReference type="AlphaFoldDB" id="A0A7S4DBH3"/>
<organism evidence="2">
    <name type="scientific">Heterosigma akashiwo</name>
    <name type="common">Chromophytic alga</name>
    <name type="synonym">Heterosigma carterae</name>
    <dbReference type="NCBI Taxonomy" id="2829"/>
    <lineage>
        <taxon>Eukaryota</taxon>
        <taxon>Sar</taxon>
        <taxon>Stramenopiles</taxon>
        <taxon>Ochrophyta</taxon>
        <taxon>Raphidophyceae</taxon>
        <taxon>Chattonellales</taxon>
        <taxon>Chattonellaceae</taxon>
        <taxon>Heterosigma</taxon>
    </lineage>
</organism>
<gene>
    <name evidence="2" type="ORF">HAKA00212_LOCUS18236</name>
</gene>
<name>A0A7S4DBH3_HETAK</name>
<sequence length="210" mass="22775">MMTTENRSVHTLQKRNGEKIGWRVFIYYSEGRRLACWSSVNKQGAVYWTKKVLYNGPRKKNDTFCYCTISSWLSFCALRSECHDSIIHIEGDSVVDGGAEHLGCEPVKEDAPAAAPSEVRCCGKEALWGLSSAHRGGACGVLHRGLDDVRGVDGDPAEHARGRAADQRGEGPEALAGRRLHEEGIGHKVQAVAGDLSPEGCVQPAKGKTT</sequence>
<dbReference type="EMBL" id="HBIU01040026">
    <property type="protein sequence ID" value="CAE0639421.1"/>
    <property type="molecule type" value="Transcribed_RNA"/>
</dbReference>
<evidence type="ECO:0000313" key="2">
    <source>
        <dbReference type="EMBL" id="CAE0639421.1"/>
    </source>
</evidence>
<proteinExistence type="predicted"/>
<reference evidence="2" key="1">
    <citation type="submission" date="2021-01" db="EMBL/GenBank/DDBJ databases">
        <authorList>
            <person name="Corre E."/>
            <person name="Pelletier E."/>
            <person name="Niang G."/>
            <person name="Scheremetjew M."/>
            <person name="Finn R."/>
            <person name="Kale V."/>
            <person name="Holt S."/>
            <person name="Cochrane G."/>
            <person name="Meng A."/>
            <person name="Brown T."/>
            <person name="Cohen L."/>
        </authorList>
    </citation>
    <scope>NUCLEOTIDE SEQUENCE</scope>
    <source>
        <strain evidence="2">CCMP3107</strain>
    </source>
</reference>
<accession>A0A7S4DBH3</accession>
<protein>
    <submittedName>
        <fullName evidence="2">Uncharacterized protein</fullName>
    </submittedName>
</protein>
<feature type="region of interest" description="Disordered" evidence="1">
    <location>
        <begin position="150"/>
        <end position="172"/>
    </location>
</feature>